<dbReference type="Pfam" id="PF06486">
    <property type="entry name" value="DUF1093"/>
    <property type="match status" value="1"/>
</dbReference>
<dbReference type="SUPFAM" id="SSF159121">
    <property type="entry name" value="BC4932-like"/>
    <property type="match status" value="1"/>
</dbReference>
<evidence type="ECO:0000313" key="3">
    <source>
        <dbReference type="Proteomes" id="UP000886786"/>
    </source>
</evidence>
<sequence length="115" mass="13584">MDEIKEKTFELFGIIAFIAICFVVIYVLFYQSTDYYVKVDNTKLKALSEEDMKFEYTLDGYNNKGRSKSLTFKTSRKLKEGAYLKLEVMYVRGVINWEEVTFKQIEAKAQTKLRM</sequence>
<keyword evidence="1" id="KW-1133">Transmembrane helix</keyword>
<keyword evidence="1" id="KW-0472">Membrane</keyword>
<dbReference type="Gene3D" id="2.40.50.480">
    <property type="match status" value="1"/>
</dbReference>
<dbReference type="InterPro" id="IPR006542">
    <property type="entry name" value="DUF1093"/>
</dbReference>
<dbReference type="Proteomes" id="UP000886786">
    <property type="component" value="Unassembled WGS sequence"/>
</dbReference>
<dbReference type="InterPro" id="IPR036166">
    <property type="entry name" value="YxeA-like_sf"/>
</dbReference>
<dbReference type="NCBIfam" id="TIGR01655">
    <property type="entry name" value="yxeA_fam"/>
    <property type="match status" value="1"/>
</dbReference>
<evidence type="ECO:0000256" key="1">
    <source>
        <dbReference type="SAM" id="Phobius"/>
    </source>
</evidence>
<reference evidence="2" key="2">
    <citation type="journal article" date="2021" name="PeerJ">
        <title>Extensive microbial diversity within the chicken gut microbiome revealed by metagenomics and culture.</title>
        <authorList>
            <person name="Gilroy R."/>
            <person name="Ravi A."/>
            <person name="Getino M."/>
            <person name="Pursley I."/>
            <person name="Horton D.L."/>
            <person name="Alikhan N.F."/>
            <person name="Baker D."/>
            <person name="Gharbi K."/>
            <person name="Hall N."/>
            <person name="Watson M."/>
            <person name="Adriaenssens E.M."/>
            <person name="Foster-Nyarko E."/>
            <person name="Jarju S."/>
            <person name="Secka A."/>
            <person name="Antonio M."/>
            <person name="Oren A."/>
            <person name="Chaudhuri R.R."/>
            <person name="La Ragione R."/>
            <person name="Hildebrand F."/>
            <person name="Pallen M.J."/>
        </authorList>
    </citation>
    <scope>NUCLEOTIDE SEQUENCE</scope>
    <source>
        <strain evidence="2">CHK147-3167</strain>
    </source>
</reference>
<gene>
    <name evidence="2" type="ORF">IAB27_04120</name>
</gene>
<organism evidence="2 3">
    <name type="scientific">Candidatus Coprosoma intestinipullorum</name>
    <dbReference type="NCBI Taxonomy" id="2840752"/>
    <lineage>
        <taxon>Bacteria</taxon>
        <taxon>Bacillati</taxon>
        <taxon>Bacillota</taxon>
        <taxon>Bacillota incertae sedis</taxon>
        <taxon>Candidatus Coprosoma</taxon>
    </lineage>
</organism>
<name>A0A9D0ZQR4_9FIRM</name>
<dbReference type="PANTHER" id="PTHR36433">
    <property type="entry name" value="HYPOTHETICAL CYTOSOLIC PROTEIN"/>
    <property type="match status" value="1"/>
</dbReference>
<keyword evidence="1" id="KW-0812">Transmembrane</keyword>
<accession>A0A9D0ZQR4</accession>
<dbReference type="PANTHER" id="PTHR36433:SF2">
    <property type="entry name" value="YXEA FAMILY PROTEIN"/>
    <property type="match status" value="1"/>
</dbReference>
<evidence type="ECO:0000313" key="2">
    <source>
        <dbReference type="EMBL" id="HIQ90791.1"/>
    </source>
</evidence>
<proteinExistence type="predicted"/>
<reference evidence="2" key="1">
    <citation type="submission" date="2020-10" db="EMBL/GenBank/DDBJ databases">
        <authorList>
            <person name="Gilroy R."/>
        </authorList>
    </citation>
    <scope>NUCLEOTIDE SEQUENCE</scope>
    <source>
        <strain evidence="2">CHK147-3167</strain>
    </source>
</reference>
<feature type="transmembrane region" description="Helical" evidence="1">
    <location>
        <begin position="12"/>
        <end position="30"/>
    </location>
</feature>
<dbReference type="EMBL" id="DVFV01000072">
    <property type="protein sequence ID" value="HIQ90791.1"/>
    <property type="molecule type" value="Genomic_DNA"/>
</dbReference>
<dbReference type="AlphaFoldDB" id="A0A9D0ZQR4"/>
<protein>
    <submittedName>
        <fullName evidence="2">YxeA family protein</fullName>
    </submittedName>
</protein>
<comment type="caution">
    <text evidence="2">The sequence shown here is derived from an EMBL/GenBank/DDBJ whole genome shotgun (WGS) entry which is preliminary data.</text>
</comment>